<keyword evidence="15" id="KW-1185">Reference proteome</keyword>
<dbReference type="Pfam" id="PF17655">
    <property type="entry name" value="IRK_C"/>
    <property type="match status" value="1"/>
</dbReference>
<dbReference type="EMBL" id="JAASRM010000001">
    <property type="protein sequence ID" value="NIK88837.1"/>
    <property type="molecule type" value="Genomic_DNA"/>
</dbReference>
<sequence>MANRLSDRISPKNWRAAPAPGSYITPGGMKRFAIIKGQDHTRWTDFYHAILTIPWALFIPVLGLFFVLLNSVFALIYMLDPGGIAYARPGNFWDAFIFSVQTIASINYSVMVPKSHYANVVVVVEAFSGIINLALITGVLFSRFSRPSARILFSQAAVITNFDGVPTLMFRAANQRGNQILGANVSLTYAWQHTTQEGLMMRRFRELPLVRAHSPLFALSWTVMHRVDETSPLYGQTTESLKACQGELIVLLSGTDETLADMVFARHSYQPDRILWNHRLVDILSRLPDGRRMVDLTKFHDTVSDETA</sequence>
<dbReference type="PANTHER" id="PTHR11767">
    <property type="entry name" value="INWARD RECTIFIER POTASSIUM CHANNEL"/>
    <property type="match status" value="1"/>
</dbReference>
<keyword evidence="10 14" id="KW-0407">Ion channel</keyword>
<keyword evidence="8" id="KW-0406">Ion transport</keyword>
<keyword evidence="7 11" id="KW-1133">Transmembrane helix</keyword>
<name>A0A846N0Z9_9PROT</name>
<evidence type="ECO:0000313" key="15">
    <source>
        <dbReference type="Proteomes" id="UP000570514"/>
    </source>
</evidence>
<evidence type="ECO:0000256" key="5">
    <source>
        <dbReference type="ARBA" id="ARBA00022882"/>
    </source>
</evidence>
<accession>A0A846N0Z9</accession>
<protein>
    <submittedName>
        <fullName evidence="14">Inward rectifier potassium channel</fullName>
    </submittedName>
</protein>
<reference evidence="14 15" key="1">
    <citation type="submission" date="2020-03" db="EMBL/GenBank/DDBJ databases">
        <title>Genomic Encyclopedia of Type Strains, Phase IV (KMG-IV): sequencing the most valuable type-strain genomes for metagenomic binning, comparative biology and taxonomic classification.</title>
        <authorList>
            <person name="Goeker M."/>
        </authorList>
    </citation>
    <scope>NUCLEOTIDE SEQUENCE [LARGE SCALE GENOMIC DNA]</scope>
    <source>
        <strain evidence="14 15">DSM 19867</strain>
    </source>
</reference>
<organism evidence="14 15">
    <name type="scientific">Rhizomicrobium palustre</name>
    <dbReference type="NCBI Taxonomy" id="189966"/>
    <lineage>
        <taxon>Bacteria</taxon>
        <taxon>Pseudomonadati</taxon>
        <taxon>Pseudomonadota</taxon>
        <taxon>Alphaproteobacteria</taxon>
        <taxon>Micropepsales</taxon>
        <taxon>Micropepsaceae</taxon>
        <taxon>Rhizomicrobium</taxon>
    </lineage>
</organism>
<dbReference type="SUPFAM" id="SSF81324">
    <property type="entry name" value="Voltage-gated potassium channels"/>
    <property type="match status" value="1"/>
</dbReference>
<dbReference type="GO" id="GO:1990573">
    <property type="term" value="P:potassium ion import across plasma membrane"/>
    <property type="evidence" value="ECO:0007669"/>
    <property type="project" value="TreeGrafter"/>
</dbReference>
<feature type="transmembrane region" description="Helical" evidence="11">
    <location>
        <begin position="91"/>
        <end position="111"/>
    </location>
</feature>
<dbReference type="Gene3D" id="1.10.287.70">
    <property type="match status" value="1"/>
</dbReference>
<dbReference type="AlphaFoldDB" id="A0A846N0Z9"/>
<dbReference type="PANTHER" id="PTHR11767:SF102">
    <property type="entry name" value="INWARDLY RECTIFYING POTASSIUM CHANNEL 1, ISOFORM F"/>
    <property type="match status" value="1"/>
</dbReference>
<keyword evidence="2" id="KW-0813">Transport</keyword>
<dbReference type="GO" id="GO:0034765">
    <property type="term" value="P:regulation of monoatomic ion transmembrane transport"/>
    <property type="evidence" value="ECO:0007669"/>
    <property type="project" value="TreeGrafter"/>
</dbReference>
<dbReference type="Gene3D" id="2.60.40.1400">
    <property type="entry name" value="G protein-activated inward rectifier potassium channel 1"/>
    <property type="match status" value="1"/>
</dbReference>
<evidence type="ECO:0000259" key="13">
    <source>
        <dbReference type="Pfam" id="PF17655"/>
    </source>
</evidence>
<keyword evidence="3" id="KW-0633">Potassium transport</keyword>
<dbReference type="InterPro" id="IPR016449">
    <property type="entry name" value="K_chnl_inward-rec_Kir"/>
</dbReference>
<evidence type="ECO:0000256" key="9">
    <source>
        <dbReference type="ARBA" id="ARBA00023136"/>
    </source>
</evidence>
<dbReference type="RefSeq" id="WP_208414488.1">
    <property type="nucleotide sequence ID" value="NZ_BAAADC010000001.1"/>
</dbReference>
<evidence type="ECO:0000256" key="7">
    <source>
        <dbReference type="ARBA" id="ARBA00022989"/>
    </source>
</evidence>
<keyword evidence="5" id="KW-0851">Voltage-gated channel</keyword>
<dbReference type="InterPro" id="IPR041647">
    <property type="entry name" value="IRK_C"/>
</dbReference>
<dbReference type="GO" id="GO:0005242">
    <property type="term" value="F:inward rectifier potassium channel activity"/>
    <property type="evidence" value="ECO:0007669"/>
    <property type="project" value="InterPro"/>
</dbReference>
<dbReference type="InterPro" id="IPR013518">
    <property type="entry name" value="K_chnl_inward-rec_Kir_cyto"/>
</dbReference>
<dbReference type="InterPro" id="IPR013099">
    <property type="entry name" value="K_chnl_dom"/>
</dbReference>
<comment type="caution">
    <text evidence="14">The sequence shown here is derived from an EMBL/GenBank/DDBJ whole genome shotgun (WGS) entry which is preliminary data.</text>
</comment>
<evidence type="ECO:0000256" key="8">
    <source>
        <dbReference type="ARBA" id="ARBA00023065"/>
    </source>
</evidence>
<feature type="transmembrane region" description="Helical" evidence="11">
    <location>
        <begin position="117"/>
        <end position="141"/>
    </location>
</feature>
<evidence type="ECO:0000313" key="14">
    <source>
        <dbReference type="EMBL" id="NIK88837.1"/>
    </source>
</evidence>
<dbReference type="PRINTS" id="PR01320">
    <property type="entry name" value="KIRCHANNEL"/>
</dbReference>
<evidence type="ECO:0000256" key="2">
    <source>
        <dbReference type="ARBA" id="ARBA00022448"/>
    </source>
</evidence>
<feature type="domain" description="Potassium channel" evidence="12">
    <location>
        <begin position="72"/>
        <end position="144"/>
    </location>
</feature>
<evidence type="ECO:0000256" key="6">
    <source>
        <dbReference type="ARBA" id="ARBA00022958"/>
    </source>
</evidence>
<evidence type="ECO:0000256" key="1">
    <source>
        <dbReference type="ARBA" id="ARBA00004141"/>
    </source>
</evidence>
<evidence type="ECO:0000256" key="10">
    <source>
        <dbReference type="ARBA" id="ARBA00023303"/>
    </source>
</evidence>
<comment type="subcellular location">
    <subcellularLocation>
        <location evidence="1">Membrane</location>
        <topology evidence="1">Multi-pass membrane protein</topology>
    </subcellularLocation>
</comment>
<feature type="transmembrane region" description="Helical" evidence="11">
    <location>
        <begin position="55"/>
        <end position="79"/>
    </location>
</feature>
<gene>
    <name evidence="14" type="ORF">FHS83_002155</name>
</gene>
<dbReference type="Proteomes" id="UP000570514">
    <property type="component" value="Unassembled WGS sequence"/>
</dbReference>
<dbReference type="GO" id="GO:0005886">
    <property type="term" value="C:plasma membrane"/>
    <property type="evidence" value="ECO:0007669"/>
    <property type="project" value="TreeGrafter"/>
</dbReference>
<keyword evidence="9 11" id="KW-0472">Membrane</keyword>
<dbReference type="Pfam" id="PF07885">
    <property type="entry name" value="Ion_trans_2"/>
    <property type="match status" value="1"/>
</dbReference>
<keyword evidence="6" id="KW-0630">Potassium</keyword>
<dbReference type="GO" id="GO:0034702">
    <property type="term" value="C:monoatomic ion channel complex"/>
    <property type="evidence" value="ECO:0007669"/>
    <property type="project" value="UniProtKB-KW"/>
</dbReference>
<dbReference type="SUPFAM" id="SSF81296">
    <property type="entry name" value="E set domains"/>
    <property type="match status" value="1"/>
</dbReference>
<keyword evidence="4 11" id="KW-0812">Transmembrane</keyword>
<evidence type="ECO:0000256" key="4">
    <source>
        <dbReference type="ARBA" id="ARBA00022692"/>
    </source>
</evidence>
<evidence type="ECO:0000256" key="11">
    <source>
        <dbReference type="SAM" id="Phobius"/>
    </source>
</evidence>
<feature type="domain" description="Inward rectifier potassium channel C-terminal" evidence="13">
    <location>
        <begin position="151"/>
        <end position="304"/>
    </location>
</feature>
<evidence type="ECO:0000259" key="12">
    <source>
        <dbReference type="Pfam" id="PF07885"/>
    </source>
</evidence>
<evidence type="ECO:0000256" key="3">
    <source>
        <dbReference type="ARBA" id="ARBA00022538"/>
    </source>
</evidence>
<proteinExistence type="predicted"/>
<dbReference type="InterPro" id="IPR014756">
    <property type="entry name" value="Ig_E-set"/>
</dbReference>